<evidence type="ECO:0000313" key="1">
    <source>
        <dbReference type="EMBL" id="TGX99855.1"/>
    </source>
</evidence>
<dbReference type="Proteomes" id="UP000307720">
    <property type="component" value="Unassembled WGS sequence"/>
</dbReference>
<comment type="caution">
    <text evidence="1">The sequence shown here is derived from an EMBL/GenBank/DDBJ whole genome shotgun (WGS) entry which is preliminary data.</text>
</comment>
<keyword evidence="2" id="KW-1185">Reference proteome</keyword>
<proteinExistence type="predicted"/>
<reference evidence="1" key="1">
    <citation type="submission" date="2019-04" db="EMBL/GenBank/DDBJ databases">
        <title>Microbes associate with the intestines of laboratory mice.</title>
        <authorList>
            <person name="Navarre W."/>
            <person name="Wong E."/>
            <person name="Huang K."/>
            <person name="Tropini C."/>
            <person name="Ng K."/>
            <person name="Yu B."/>
        </authorList>
    </citation>
    <scope>NUCLEOTIDE SEQUENCE</scope>
    <source>
        <strain evidence="1">NM72_1-8</strain>
    </source>
</reference>
<dbReference type="EMBL" id="SRZB01000004">
    <property type="protein sequence ID" value="TGX99855.1"/>
    <property type="molecule type" value="Genomic_DNA"/>
</dbReference>
<sequence length="91" mass="10044">MSEKVRNRGRMAIYSMAGFYLLYMAYKLSSGLPDSSGNTKILMIVFMVFFALVGGGMLIGGIIGGYKLSMPQKADSSQEMLEPSEENEEEE</sequence>
<protein>
    <submittedName>
        <fullName evidence="1">Uncharacterized protein</fullName>
    </submittedName>
</protein>
<accession>A0AC61R410</accession>
<organism evidence="1 2">
    <name type="scientific">Hominisplanchenecus murintestinalis</name>
    <dbReference type="NCBI Taxonomy" id="2941517"/>
    <lineage>
        <taxon>Bacteria</taxon>
        <taxon>Bacillati</taxon>
        <taxon>Bacillota</taxon>
        <taxon>Clostridia</taxon>
        <taxon>Lachnospirales</taxon>
        <taxon>Lachnospiraceae</taxon>
        <taxon>Hominisplanchenecus</taxon>
    </lineage>
</organism>
<name>A0AC61R410_9FIRM</name>
<evidence type="ECO:0000313" key="2">
    <source>
        <dbReference type="Proteomes" id="UP000307720"/>
    </source>
</evidence>
<gene>
    <name evidence="1" type="ORF">E5357_03785</name>
</gene>